<keyword evidence="4" id="KW-1185">Reference proteome</keyword>
<gene>
    <name evidence="3" type="ORF">AAFC00_002209</name>
</gene>
<accession>A0ABR3PGN5</accession>
<reference evidence="3 4" key="1">
    <citation type="submission" date="2024-07" db="EMBL/GenBank/DDBJ databases">
        <title>Draft sequence of the Neodothiora populina.</title>
        <authorList>
            <person name="Drown D.D."/>
            <person name="Schuette U.S."/>
            <person name="Buechlein A.B."/>
            <person name="Rusch D.R."/>
            <person name="Winton L.W."/>
            <person name="Adams G.A."/>
        </authorList>
    </citation>
    <scope>NUCLEOTIDE SEQUENCE [LARGE SCALE GENOMIC DNA]</scope>
    <source>
        <strain evidence="3 4">CPC 39397</strain>
    </source>
</reference>
<dbReference type="SUPFAM" id="SSF53383">
    <property type="entry name" value="PLP-dependent transferases"/>
    <property type="match status" value="1"/>
</dbReference>
<protein>
    <recommendedName>
        <fullName evidence="2">Aminotransferase class V domain-containing protein</fullName>
    </recommendedName>
</protein>
<dbReference type="PANTHER" id="PTHR43092">
    <property type="entry name" value="L-CYSTEINE DESULFHYDRASE"/>
    <property type="match status" value="1"/>
</dbReference>
<dbReference type="InterPro" id="IPR000192">
    <property type="entry name" value="Aminotrans_V_dom"/>
</dbReference>
<feature type="domain" description="Aminotransferase class V" evidence="2">
    <location>
        <begin position="69"/>
        <end position="258"/>
    </location>
</feature>
<dbReference type="Gene3D" id="3.40.640.10">
    <property type="entry name" value="Type I PLP-dependent aspartate aminotransferase-like (Major domain)"/>
    <property type="match status" value="1"/>
</dbReference>
<evidence type="ECO:0000313" key="3">
    <source>
        <dbReference type="EMBL" id="KAL1305306.1"/>
    </source>
</evidence>
<evidence type="ECO:0000256" key="1">
    <source>
        <dbReference type="ARBA" id="ARBA00022898"/>
    </source>
</evidence>
<proteinExistence type="predicted"/>
<name>A0ABR3PGN5_9PEZI</name>
<dbReference type="GeneID" id="95975911"/>
<dbReference type="RefSeq" id="XP_069201579.1">
    <property type="nucleotide sequence ID" value="XM_069341499.1"/>
</dbReference>
<dbReference type="InterPro" id="IPR015421">
    <property type="entry name" value="PyrdxlP-dep_Trfase_major"/>
</dbReference>
<evidence type="ECO:0000259" key="2">
    <source>
        <dbReference type="Pfam" id="PF00266"/>
    </source>
</evidence>
<sequence>MDSKPQNGTATSMECGSEAIKQHFCFDPKYKNLNHGSFGTYPKPVRAVLRSAQDECEARPDTYIRYTFGKNLDVSREAVSKIVHAPVEACVFVPNATTGVNTVLRSLVYEPKDVIFYFDTIYGACEKTVIYLTETTHAEARKVEYTYPLSDEALCDAFEKAISEVKAAGKNPKVAIFDSIVSMPGLRMPFEQLTKLCKKHGLLSLIDGAHCVGHISIDLQEIDPDFFVSNLHKWLFVPRGCALLYVPVRNQHLIRSTLPTSHGFQPLPTEGAAIKNPLPPSRKNAFVTNFEFVGTIDNSPYMCVPAAIEFRKAFTWQGRSGEDAIIAFTEDQAKKAGQVVSGILGTEILDNEAKTLTKCNFANIRLPLDFEVDASGDGDKAIEIAQWLSSTLNNEYDTFIAILVYNNAWWARLSAQVYLDMSDWEWAGHTLKEVCGRVQKGQALEI</sequence>
<dbReference type="PANTHER" id="PTHR43092:SF2">
    <property type="entry name" value="HERCYNYLCYSTEINE SULFOXIDE LYASE"/>
    <property type="match status" value="1"/>
</dbReference>
<dbReference type="InterPro" id="IPR015424">
    <property type="entry name" value="PyrdxlP-dep_Trfase"/>
</dbReference>
<dbReference type="EMBL" id="JBFMKM010000007">
    <property type="protein sequence ID" value="KAL1305306.1"/>
    <property type="molecule type" value="Genomic_DNA"/>
</dbReference>
<comment type="caution">
    <text evidence="3">The sequence shown here is derived from an EMBL/GenBank/DDBJ whole genome shotgun (WGS) entry which is preliminary data.</text>
</comment>
<dbReference type="Proteomes" id="UP001562354">
    <property type="component" value="Unassembled WGS sequence"/>
</dbReference>
<keyword evidence="1" id="KW-0663">Pyridoxal phosphate</keyword>
<dbReference type="Pfam" id="PF00266">
    <property type="entry name" value="Aminotran_5"/>
    <property type="match status" value="1"/>
</dbReference>
<evidence type="ECO:0000313" key="4">
    <source>
        <dbReference type="Proteomes" id="UP001562354"/>
    </source>
</evidence>
<organism evidence="3 4">
    <name type="scientific">Neodothiora populina</name>
    <dbReference type="NCBI Taxonomy" id="2781224"/>
    <lineage>
        <taxon>Eukaryota</taxon>
        <taxon>Fungi</taxon>
        <taxon>Dikarya</taxon>
        <taxon>Ascomycota</taxon>
        <taxon>Pezizomycotina</taxon>
        <taxon>Dothideomycetes</taxon>
        <taxon>Dothideomycetidae</taxon>
        <taxon>Dothideales</taxon>
        <taxon>Dothioraceae</taxon>
        <taxon>Neodothiora</taxon>
    </lineage>
</organism>